<proteinExistence type="predicted"/>
<organism evidence="1 2">
    <name type="scientific">Fluviispira multicolorata</name>
    <dbReference type="NCBI Taxonomy" id="2654512"/>
    <lineage>
        <taxon>Bacteria</taxon>
        <taxon>Pseudomonadati</taxon>
        <taxon>Bdellovibrionota</taxon>
        <taxon>Oligoflexia</taxon>
        <taxon>Silvanigrellales</taxon>
        <taxon>Silvanigrellaceae</taxon>
        <taxon>Fluviispira</taxon>
    </lineage>
</organism>
<reference evidence="1 2" key="1">
    <citation type="submission" date="2019-10" db="EMBL/GenBank/DDBJ databases">
        <title>New genus of Silvanigrellaceae.</title>
        <authorList>
            <person name="Pitt A."/>
            <person name="Hahn M.W."/>
        </authorList>
    </citation>
    <scope>NUCLEOTIDE SEQUENCE [LARGE SCALE GENOMIC DNA]</scope>
    <source>
        <strain evidence="1 2">33A1-SZDP</strain>
    </source>
</reference>
<comment type="caution">
    <text evidence="1">The sequence shown here is derived from an EMBL/GenBank/DDBJ whole genome shotgun (WGS) entry which is preliminary data.</text>
</comment>
<accession>A0A833N4D9</accession>
<dbReference type="AlphaFoldDB" id="A0A833N4D9"/>
<dbReference type="Proteomes" id="UP000442694">
    <property type="component" value="Unassembled WGS sequence"/>
</dbReference>
<dbReference type="InterPro" id="IPR036736">
    <property type="entry name" value="ACP-like_sf"/>
</dbReference>
<evidence type="ECO:0000313" key="1">
    <source>
        <dbReference type="EMBL" id="KAB8030726.1"/>
    </source>
</evidence>
<gene>
    <name evidence="1" type="ORF">GCL57_07060</name>
</gene>
<sequence length="78" mass="9343">MENNYLINTVLNIFEKDITTEIYEEEIEWDSLNTISIMVLLSENFCINEKPENLEMLKKFKDLFEYFNTIAIKSINKL</sequence>
<dbReference type="Gene3D" id="1.10.1200.10">
    <property type="entry name" value="ACP-like"/>
    <property type="match status" value="1"/>
</dbReference>
<dbReference type="SUPFAM" id="SSF47336">
    <property type="entry name" value="ACP-like"/>
    <property type="match status" value="1"/>
</dbReference>
<evidence type="ECO:0008006" key="3">
    <source>
        <dbReference type="Google" id="ProtNLM"/>
    </source>
</evidence>
<dbReference type="RefSeq" id="WP_152212654.1">
    <property type="nucleotide sequence ID" value="NZ_WFLN01000006.1"/>
</dbReference>
<dbReference type="EMBL" id="WFLN01000006">
    <property type="protein sequence ID" value="KAB8030726.1"/>
    <property type="molecule type" value="Genomic_DNA"/>
</dbReference>
<protein>
    <recommendedName>
        <fullName evidence="3">Acyl carrier protein</fullName>
    </recommendedName>
</protein>
<keyword evidence="2" id="KW-1185">Reference proteome</keyword>
<name>A0A833N4D9_9BACT</name>
<evidence type="ECO:0000313" key="2">
    <source>
        <dbReference type="Proteomes" id="UP000442694"/>
    </source>
</evidence>